<proteinExistence type="predicted"/>
<feature type="non-terminal residue" evidence="1">
    <location>
        <position position="1"/>
    </location>
</feature>
<name>A0A371HEC3_MUCPR</name>
<dbReference type="Gene3D" id="1.10.340.70">
    <property type="match status" value="1"/>
</dbReference>
<dbReference type="PANTHER" id="PTHR48475:SF1">
    <property type="entry name" value="RNASE H TYPE-1 DOMAIN-CONTAINING PROTEIN"/>
    <property type="match status" value="1"/>
</dbReference>
<comment type="caution">
    <text evidence="1">The sequence shown here is derived from an EMBL/GenBank/DDBJ whole genome shotgun (WGS) entry which is preliminary data.</text>
</comment>
<dbReference type="OrthoDB" id="654211at2759"/>
<organism evidence="1 2">
    <name type="scientific">Mucuna pruriens</name>
    <name type="common">Velvet bean</name>
    <name type="synonym">Dolichos pruriens</name>
    <dbReference type="NCBI Taxonomy" id="157652"/>
    <lineage>
        <taxon>Eukaryota</taxon>
        <taxon>Viridiplantae</taxon>
        <taxon>Streptophyta</taxon>
        <taxon>Embryophyta</taxon>
        <taxon>Tracheophyta</taxon>
        <taxon>Spermatophyta</taxon>
        <taxon>Magnoliopsida</taxon>
        <taxon>eudicotyledons</taxon>
        <taxon>Gunneridae</taxon>
        <taxon>Pentapetalae</taxon>
        <taxon>rosids</taxon>
        <taxon>fabids</taxon>
        <taxon>Fabales</taxon>
        <taxon>Fabaceae</taxon>
        <taxon>Papilionoideae</taxon>
        <taxon>50 kb inversion clade</taxon>
        <taxon>NPAAA clade</taxon>
        <taxon>indigoferoid/millettioid clade</taxon>
        <taxon>Phaseoleae</taxon>
        <taxon>Mucuna</taxon>
    </lineage>
</organism>
<dbReference type="EMBL" id="QJKJ01002848">
    <property type="protein sequence ID" value="RDY01054.1"/>
    <property type="molecule type" value="Genomic_DNA"/>
</dbReference>
<gene>
    <name evidence="1" type="ORF">CR513_15660</name>
</gene>
<evidence type="ECO:0008006" key="3">
    <source>
        <dbReference type="Google" id="ProtNLM"/>
    </source>
</evidence>
<evidence type="ECO:0000313" key="1">
    <source>
        <dbReference type="EMBL" id="RDY01054.1"/>
    </source>
</evidence>
<evidence type="ECO:0000313" key="2">
    <source>
        <dbReference type="Proteomes" id="UP000257109"/>
    </source>
</evidence>
<dbReference type="Proteomes" id="UP000257109">
    <property type="component" value="Unassembled WGS sequence"/>
</dbReference>
<keyword evidence="2" id="KW-1185">Reference proteome</keyword>
<dbReference type="PANTHER" id="PTHR48475">
    <property type="entry name" value="RIBONUCLEASE H"/>
    <property type="match status" value="1"/>
</dbReference>
<dbReference type="AlphaFoldDB" id="A0A371HEC3"/>
<protein>
    <recommendedName>
        <fullName evidence="3">Integrase zinc-binding domain-containing protein</fullName>
    </recommendedName>
</protein>
<sequence>MSENFDKITFHYIPRDENQMVDALKNLSSMLLVNKEQEMTIQVRHQAKMAHCQQLDQDDVEADGKPWYHDIKGYLEKGVYPLGATENEKRMLRRLVTGFFLSGAITLLRYVDKQEAKRIMEEVHEGTFGTHTNGYALARKILRTGYYWTKMESDCCQHIKDA</sequence>
<reference evidence="1" key="1">
    <citation type="submission" date="2018-05" db="EMBL/GenBank/DDBJ databases">
        <title>Draft genome of Mucuna pruriens seed.</title>
        <authorList>
            <person name="Nnadi N.E."/>
            <person name="Vos R."/>
            <person name="Hasami M.H."/>
            <person name="Devisetty U.K."/>
            <person name="Aguiy J.C."/>
        </authorList>
    </citation>
    <scope>NUCLEOTIDE SEQUENCE [LARGE SCALE GENOMIC DNA]</scope>
    <source>
        <strain evidence="1">JCA_2017</strain>
    </source>
</reference>
<accession>A0A371HEC3</accession>